<proteinExistence type="predicted"/>
<dbReference type="InterPro" id="IPR024096">
    <property type="entry name" value="NO_sig/Golgi_transp_ligand-bd"/>
</dbReference>
<reference evidence="1 2" key="1">
    <citation type="journal article" date="2014" name="ISME J.">
        <title>Ecophysiology of Thioploca ingrica as revealed by the complete genome sequence supplemented with proteomic evidence.</title>
        <authorList>
            <person name="Kojima H."/>
            <person name="Ogura Y."/>
            <person name="Yamamoto N."/>
            <person name="Togashi T."/>
            <person name="Mori H."/>
            <person name="Watanabe T."/>
            <person name="Nemoto F."/>
            <person name="Kurokawa K."/>
            <person name="Hayashi T."/>
            <person name="Fukui M."/>
        </authorList>
    </citation>
    <scope>NUCLEOTIDE SEQUENCE [LARGE SCALE GENOMIC DNA]</scope>
</reference>
<dbReference type="HOGENOM" id="CLU_652007_0_0_6"/>
<keyword evidence="2" id="KW-1185">Reference proteome</keyword>
<accession>A0A090AMV7</accession>
<name>A0A090AMV7_9GAMM</name>
<organism evidence="1 2">
    <name type="scientific">Thioploca ingrica</name>
    <dbReference type="NCBI Taxonomy" id="40754"/>
    <lineage>
        <taxon>Bacteria</taxon>
        <taxon>Pseudomonadati</taxon>
        <taxon>Pseudomonadota</taxon>
        <taxon>Gammaproteobacteria</taxon>
        <taxon>Thiotrichales</taxon>
        <taxon>Thiotrichaceae</taxon>
        <taxon>Thioploca</taxon>
    </lineage>
</organism>
<evidence type="ECO:0000313" key="2">
    <source>
        <dbReference type="Proteomes" id="UP000031623"/>
    </source>
</evidence>
<evidence type="ECO:0000313" key="1">
    <source>
        <dbReference type="EMBL" id="BAP57337.1"/>
    </source>
</evidence>
<protein>
    <submittedName>
        <fullName evidence="1">Uncharacterized protein</fullName>
    </submittedName>
</protein>
<dbReference type="Proteomes" id="UP000031623">
    <property type="component" value="Chromosome"/>
</dbReference>
<dbReference type="Gene3D" id="3.30.1380.20">
    <property type="entry name" value="Trafficking protein particle complex subunit 3"/>
    <property type="match status" value="1"/>
</dbReference>
<dbReference type="OrthoDB" id="564653at2"/>
<dbReference type="STRING" id="40754.THII_3040"/>
<dbReference type="SUPFAM" id="SSF111126">
    <property type="entry name" value="Ligand-binding domain in the NO signalling and Golgi transport"/>
    <property type="match status" value="1"/>
</dbReference>
<sequence length="391" mass="44774">MSQMTMSGQNLIGGLNRVFHCNYYNAFLQMTVLLSDGMTECAPKQLLKTAATPLVKYLKQQGYSEQDLIKEFSTCGFGKLRQIDPITWETPNSHYSEASCFQEKPRHNCFFTAGYLQGITNRRVEEIACQLLGNPVDIFNVFEPQSSDNYLLYEPPITPVPGRFAFENAQNFATTVDEDKIIAAVKKLPFYGKADPNDNGLIDIFGVLLTQHFADYLNRISYETYFGMRRAGIPEMEAKALFIQAGIYCAFFTYGGIMKSEEWYNTVVPMCQTREDWIHAMVAIINTLGWGIWRIERLEPLKKLIIRVYNSYEGIGYRRMYPPTTDKNISFLAIGGCIGLARLLWKIDIREKPPLTWDFYLANFNNDDNDYQVTQTHAIAAGDEYDRFVVT</sequence>
<dbReference type="AlphaFoldDB" id="A0A090AMV7"/>
<dbReference type="KEGG" id="tig:THII_3040"/>
<gene>
    <name evidence="1" type="ORF">THII_3040</name>
</gene>
<dbReference type="EMBL" id="AP014633">
    <property type="protein sequence ID" value="BAP57337.1"/>
    <property type="molecule type" value="Genomic_DNA"/>
</dbReference>